<comment type="caution">
    <text evidence="1">The sequence shown here is derived from an EMBL/GenBank/DDBJ whole genome shotgun (WGS) entry which is preliminary data.</text>
</comment>
<proteinExistence type="predicted"/>
<keyword evidence="2" id="KW-1185">Reference proteome</keyword>
<dbReference type="RefSeq" id="WP_133432382.1">
    <property type="nucleotide sequence ID" value="NZ_CP092179.1"/>
</dbReference>
<reference evidence="1 2" key="1">
    <citation type="submission" date="2019-01" db="EMBL/GenBank/DDBJ databases">
        <title>Draft genome sequences of the type strains of six Macrococcus species.</title>
        <authorList>
            <person name="Mazhar S."/>
            <person name="Altermann E."/>
            <person name="Hill C."/>
            <person name="Mcauliffe O."/>
        </authorList>
    </citation>
    <scope>NUCLEOTIDE SEQUENCE [LARGE SCALE GENOMIC DNA]</scope>
    <source>
        <strain evidence="1 2">CCM4811</strain>
    </source>
</reference>
<protein>
    <submittedName>
        <fullName evidence="1">DUF1871 family protein</fullName>
    </submittedName>
</protein>
<evidence type="ECO:0000313" key="1">
    <source>
        <dbReference type="EMBL" id="TDL95468.1"/>
    </source>
</evidence>
<dbReference type="AlphaFoldDB" id="A0A4R6BC93"/>
<dbReference type="Proteomes" id="UP000295310">
    <property type="component" value="Unassembled WGS sequence"/>
</dbReference>
<evidence type="ECO:0000313" key="2">
    <source>
        <dbReference type="Proteomes" id="UP000295310"/>
    </source>
</evidence>
<sequence>MNAVFNIELYKLLADWNPMHFEDPTMGDHEIYDCMDLIHQKKSREETIEGIQSIYRYAFDSAPAEADVNRVLDRVELLNQTCEL</sequence>
<dbReference type="InterPro" id="IPR015053">
    <property type="entry name" value="DUF1871"/>
</dbReference>
<dbReference type="OrthoDB" id="2353632at2"/>
<dbReference type="EMBL" id="SCWA01000014">
    <property type="protein sequence ID" value="TDL95468.1"/>
    <property type="molecule type" value="Genomic_DNA"/>
</dbReference>
<gene>
    <name evidence="1" type="ORF">ERX27_08350</name>
</gene>
<name>A0A4R6BC93_9STAP</name>
<dbReference type="Gene3D" id="1.10.340.20">
    <property type="entry name" value="Apc36109-like domain"/>
    <property type="match status" value="1"/>
</dbReference>
<dbReference type="SUPFAM" id="SSF116922">
    <property type="entry name" value="YugE-like"/>
    <property type="match status" value="1"/>
</dbReference>
<dbReference type="InterPro" id="IPR023162">
    <property type="entry name" value="Apc36109-like_dom_sf"/>
</dbReference>
<organism evidence="1 2">
    <name type="scientific">Macrococcus brunensis</name>
    <dbReference type="NCBI Taxonomy" id="198483"/>
    <lineage>
        <taxon>Bacteria</taxon>
        <taxon>Bacillati</taxon>
        <taxon>Bacillota</taxon>
        <taxon>Bacilli</taxon>
        <taxon>Bacillales</taxon>
        <taxon>Staphylococcaceae</taxon>
        <taxon>Macrococcus</taxon>
    </lineage>
</organism>
<accession>A0A4R6BC93</accession>
<dbReference type="Pfam" id="PF08958">
    <property type="entry name" value="DUF1871"/>
    <property type="match status" value="1"/>
</dbReference>